<dbReference type="Proteomes" id="UP001310558">
    <property type="component" value="Unassembled WGS sequence"/>
</dbReference>
<dbReference type="Proteomes" id="UP000276389">
    <property type="component" value="Unassembled WGS sequence"/>
</dbReference>
<accession>A0A428LWQ3</accession>
<evidence type="ECO:0000313" key="4">
    <source>
        <dbReference type="Proteomes" id="UP001310558"/>
    </source>
</evidence>
<sequence>MNEFKRCMNVFTHSPFQVRLKLLNMLCDMFTHKPHQDDKPSH</sequence>
<dbReference type="OrthoDB" id="6563017at2"/>
<name>A0A428LWQ3_9ENTR</name>
<comment type="caution">
    <text evidence="2">The sequence shown here is derived from an EMBL/GenBank/DDBJ whole genome shotgun (WGS) entry which is preliminary data.</text>
</comment>
<keyword evidence="4" id="KW-1185">Reference proteome</keyword>
<organism evidence="2 3">
    <name type="scientific">Enterobacter huaxiensis</name>
    <dbReference type="NCBI Taxonomy" id="2494702"/>
    <lineage>
        <taxon>Bacteria</taxon>
        <taxon>Pseudomonadati</taxon>
        <taxon>Pseudomonadota</taxon>
        <taxon>Gammaproteobacteria</taxon>
        <taxon>Enterobacterales</taxon>
        <taxon>Enterobacteriaceae</taxon>
        <taxon>Enterobacter</taxon>
    </lineage>
</organism>
<protein>
    <submittedName>
        <fullName evidence="2">Manganase accumulation protein MntS</fullName>
    </submittedName>
</protein>
<dbReference type="Pfam" id="PF26599">
    <property type="entry name" value="MntS"/>
    <property type="match status" value="1"/>
</dbReference>
<dbReference type="RefSeq" id="WP_119934970.1">
    <property type="nucleotide sequence ID" value="NZ_CAMLPR010000003.1"/>
</dbReference>
<dbReference type="EMBL" id="RWHU01000002">
    <property type="protein sequence ID" value="RSK69806.1"/>
    <property type="molecule type" value="Genomic_DNA"/>
</dbReference>
<dbReference type="NCBIfam" id="NF033226">
    <property type="entry name" value="small_MntS"/>
    <property type="match status" value="1"/>
</dbReference>
<evidence type="ECO:0000313" key="1">
    <source>
        <dbReference type="EMBL" id="MEB7542224.1"/>
    </source>
</evidence>
<evidence type="ECO:0000313" key="3">
    <source>
        <dbReference type="Proteomes" id="UP000276389"/>
    </source>
</evidence>
<evidence type="ECO:0000313" key="2">
    <source>
        <dbReference type="EMBL" id="RSK69806.1"/>
    </source>
</evidence>
<gene>
    <name evidence="2" type="primary">mntS</name>
    <name evidence="2" type="ORF">EJE24_08455</name>
    <name evidence="1" type="ORF">NGC28_07115</name>
</gene>
<dbReference type="AlphaFoldDB" id="A0A428LWQ3"/>
<reference evidence="1 4" key="2">
    <citation type="submission" date="2022-06" db="EMBL/GenBank/DDBJ databases">
        <title>Whole Genome analysis of Bacterial isolates collected during year 2020 from Guwahati, Assam, India.</title>
        <authorList>
            <person name="Mendem S.K."/>
            <person name="Rakshit O."/>
            <person name="Murugesan D."/>
            <person name="Saikia K."/>
            <person name="Shome R."/>
            <person name="Raisen C."/>
            <person name="Holmes M.A."/>
            <person name="Shome B.R."/>
        </authorList>
    </citation>
    <scope>NUCLEOTIDE SEQUENCE [LARGE SCALE GENOMIC DNA]</scope>
    <source>
        <strain evidence="1 4">Sil NS 53</strain>
    </source>
</reference>
<dbReference type="InterPro" id="IPR047782">
    <property type="entry name" value="MntS"/>
</dbReference>
<proteinExistence type="predicted"/>
<dbReference type="EMBL" id="JAMWJU010000001">
    <property type="protein sequence ID" value="MEB7542224.1"/>
    <property type="molecule type" value="Genomic_DNA"/>
</dbReference>
<reference evidence="2 3" key="1">
    <citation type="submission" date="2018-12" db="EMBL/GenBank/DDBJ databases">
        <title>The Genome Submission of two Enterobacter spp. strains.</title>
        <authorList>
            <person name="Wu W."/>
            <person name="Wei L."/>
            <person name="Feng Y."/>
            <person name="Zong Z."/>
        </authorList>
    </citation>
    <scope>NUCLEOTIDE SEQUENCE [LARGE SCALE GENOMIC DNA]</scope>
    <source>
        <strain evidence="2 3">WCHEHu045002</strain>
    </source>
</reference>